<name>A0ABS4JR82_9FIRM</name>
<organism evidence="1 2">
    <name type="scientific">Symbiobacterium terraclitae</name>
    <dbReference type="NCBI Taxonomy" id="557451"/>
    <lineage>
        <taxon>Bacteria</taxon>
        <taxon>Bacillati</taxon>
        <taxon>Bacillota</taxon>
        <taxon>Clostridia</taxon>
        <taxon>Eubacteriales</taxon>
        <taxon>Symbiobacteriaceae</taxon>
        <taxon>Symbiobacterium</taxon>
    </lineage>
</organism>
<dbReference type="CDD" id="cd01653">
    <property type="entry name" value="GATase1"/>
    <property type="match status" value="1"/>
</dbReference>
<proteinExistence type="predicted"/>
<evidence type="ECO:0000313" key="2">
    <source>
        <dbReference type="Proteomes" id="UP001519289"/>
    </source>
</evidence>
<protein>
    <submittedName>
        <fullName evidence="1">Protein gp37</fullName>
    </submittedName>
</protein>
<reference evidence="1 2" key="1">
    <citation type="submission" date="2021-03" db="EMBL/GenBank/DDBJ databases">
        <title>Genomic Encyclopedia of Type Strains, Phase IV (KMG-IV): sequencing the most valuable type-strain genomes for metagenomic binning, comparative biology and taxonomic classification.</title>
        <authorList>
            <person name="Goeker M."/>
        </authorList>
    </citation>
    <scope>NUCLEOTIDE SEQUENCE [LARGE SCALE GENOMIC DNA]</scope>
    <source>
        <strain evidence="1 2">DSM 27138</strain>
    </source>
</reference>
<accession>A0ABS4JR82</accession>
<dbReference type="InterPro" id="IPR011101">
    <property type="entry name" value="DUF5131"/>
</dbReference>
<sequence>MVPVTCLALPKACGTLPTVHDCGICESDLHRVTGFSTSDFRTQFLWIGCRHPGSRSARWIICRRATVMGQRTGIEWTHATWNPVTGCTRISSGCDNCYAATLAHRLLKDTYLSRPPVVDSPQNREDPFAVRLWPERLAQPLQWRKPRMIFVNSMSDIFHAHVPEAYTRQVFEVMLEASWHTYQVLTKRPSQALRFWERNKDLFDGGAIPPHIWVGTSVENQQAVYRVDLLRRVPAALRFISCEPLIGPVEVDLEGIHWVIVGGESGLGHRPVRPEWVTALRDRCIERGVPFFFKQWGGRTPKAGGRVLEGLTWDEFPNANYRTR</sequence>
<comment type="caution">
    <text evidence="1">The sequence shown here is derived from an EMBL/GenBank/DDBJ whole genome shotgun (WGS) entry which is preliminary data.</text>
</comment>
<evidence type="ECO:0000313" key="1">
    <source>
        <dbReference type="EMBL" id="MBP2017460.1"/>
    </source>
</evidence>
<dbReference type="Proteomes" id="UP001519289">
    <property type="component" value="Unassembled WGS sequence"/>
</dbReference>
<gene>
    <name evidence="1" type="ORF">J2Z79_000843</name>
</gene>
<dbReference type="Pfam" id="PF07505">
    <property type="entry name" value="DUF5131"/>
    <property type="match status" value="1"/>
</dbReference>
<keyword evidence="2" id="KW-1185">Reference proteome</keyword>
<dbReference type="EMBL" id="JAGGLG010000005">
    <property type="protein sequence ID" value="MBP2017460.1"/>
    <property type="molecule type" value="Genomic_DNA"/>
</dbReference>